<dbReference type="EnsemblPlants" id="TraesCS4B02G391700.1">
    <property type="protein sequence ID" value="TraesCS4B02G391700.1"/>
    <property type="gene ID" value="TraesCS4B02G391700"/>
</dbReference>
<dbReference type="InterPro" id="IPR016024">
    <property type="entry name" value="ARM-type_fold"/>
</dbReference>
<dbReference type="OMA" id="CHDISAC"/>
<keyword evidence="1" id="KW-0472">Membrane</keyword>
<name>A0A3B6J0M2_WHEAT</name>
<evidence type="ECO:0000313" key="3">
    <source>
        <dbReference type="Proteomes" id="UP000019116"/>
    </source>
</evidence>
<dbReference type="Gramene" id="TraesWEE_scaffold_008131_01G000400.1">
    <property type="protein sequence ID" value="TraesWEE_scaffold_008131_01G000400.1"/>
    <property type="gene ID" value="TraesWEE_scaffold_008131_01G000400"/>
</dbReference>
<evidence type="ECO:0000313" key="2">
    <source>
        <dbReference type="EnsemblPlants" id="TraesCS4B02G391700.1"/>
    </source>
</evidence>
<dbReference type="OrthoDB" id="679747at2759"/>
<feature type="transmembrane region" description="Helical" evidence="1">
    <location>
        <begin position="120"/>
        <end position="142"/>
    </location>
</feature>
<dbReference type="PANTHER" id="PTHR33115:SF56">
    <property type="entry name" value="OS05G0239400 PROTEIN"/>
    <property type="match status" value="1"/>
</dbReference>
<protein>
    <submittedName>
        <fullName evidence="2">Uncharacterized protein</fullName>
    </submittedName>
</protein>
<dbReference type="Gramene" id="TraesCAD_scaffold_019649_01G000400.1">
    <property type="protein sequence ID" value="TraesCAD_scaffold_019649_01G000400.1"/>
    <property type="gene ID" value="TraesCAD_scaffold_019649_01G000400"/>
</dbReference>
<organism evidence="2">
    <name type="scientific">Triticum aestivum</name>
    <name type="common">Wheat</name>
    <dbReference type="NCBI Taxonomy" id="4565"/>
    <lineage>
        <taxon>Eukaryota</taxon>
        <taxon>Viridiplantae</taxon>
        <taxon>Streptophyta</taxon>
        <taxon>Embryophyta</taxon>
        <taxon>Tracheophyta</taxon>
        <taxon>Spermatophyta</taxon>
        <taxon>Magnoliopsida</taxon>
        <taxon>Liliopsida</taxon>
        <taxon>Poales</taxon>
        <taxon>Poaceae</taxon>
        <taxon>BOP clade</taxon>
        <taxon>Pooideae</taxon>
        <taxon>Triticodae</taxon>
        <taxon>Triticeae</taxon>
        <taxon>Triticinae</taxon>
        <taxon>Triticum</taxon>
    </lineage>
</organism>
<dbReference type="Gramene" id="TraesRN4B0101023400.1">
    <property type="protein sequence ID" value="TraesRN4B0101023400.1"/>
    <property type="gene ID" value="TraesRN4B0101023400"/>
</dbReference>
<dbReference type="Proteomes" id="UP000019116">
    <property type="component" value="Chromosome 4B"/>
</dbReference>
<dbReference type="GeneID" id="123094035"/>
<dbReference type="RefSeq" id="XP_044372048.1">
    <property type="nucleotide sequence ID" value="XM_044516113.1"/>
</dbReference>
<reference evidence="2" key="1">
    <citation type="submission" date="2018-08" db="EMBL/GenBank/DDBJ databases">
        <authorList>
            <person name="Rossello M."/>
        </authorList>
    </citation>
    <scope>NUCLEOTIDE SEQUENCE [LARGE SCALE GENOMIC DNA]</scope>
    <source>
        <strain evidence="2">cv. Chinese Spring</strain>
    </source>
</reference>
<dbReference type="SUPFAM" id="SSF48371">
    <property type="entry name" value="ARM repeat"/>
    <property type="match status" value="1"/>
</dbReference>
<accession>A0A3B6J0M2</accession>
<dbReference type="KEGG" id="taes:123094035"/>
<keyword evidence="1" id="KW-1133">Transmembrane helix</keyword>
<dbReference type="Gramene" id="TraesROB_scaffold_004372_01G000300.1">
    <property type="protein sequence ID" value="TraesROB_scaffold_004372_01G000300.1"/>
    <property type="gene ID" value="TraesROB_scaffold_004372_01G000300"/>
</dbReference>
<keyword evidence="1" id="KW-0812">Transmembrane</keyword>
<dbReference type="Gramene" id="TraesCS4B02G391700.1">
    <property type="protein sequence ID" value="TraesCS4B02G391700.1"/>
    <property type="gene ID" value="TraesCS4B02G391700"/>
</dbReference>
<dbReference type="AlphaFoldDB" id="A0A3B6J0M2"/>
<feature type="transmembrane region" description="Helical" evidence="1">
    <location>
        <begin position="162"/>
        <end position="185"/>
    </location>
</feature>
<dbReference type="Gramene" id="TraesCS4B03G0997000.1">
    <property type="protein sequence ID" value="TraesCS4B03G0997000.1.CDS"/>
    <property type="gene ID" value="TraesCS4B03G0997000"/>
</dbReference>
<sequence length="826" mass="92621">MEGARQRPEELINSYAKAGVGVRKIANAIGFLALLWSTVVLLGGFVSVLTIKDFWSLSVMSLLMASKMLEFIDTNNGGIFMAEKHILRLSKGLDQLEEANRATHRIILFTLSTMKVVKQISIIILLCIFGFPWQLSIGLSVARLVQRDYGNAGEDAANKAKLNAALIVFYVLVIFHGLSVGYWTFLQVFEPWMLMSKQFGFGVWGPKIVKRYKTETRVKCHKDGILPNNWNLITFSVELLESASSDDRLWGARVLDTFIGKGISIRQELLSSSQAIQNLANMIIGSTRTDDPEIRERGARIVADLARELRINQFPDVLRCICCLLESCKPYNNPQVTNPLAKQTLDETSDNVSAETLERSHHQEDAHLSLEITNQAEHNKVVNLASDKVPKRRSCIQIMRIRMKTTSFKEAREWDRYFGDEYHYSYVSKGTKELISQGLVILERLTQDEENCIEIVRHQRLVSRITLPLSYHDFLCNGCDHTWADKSLTMVSRLISAKPADDTTRLRCDMSASAVTIRNLMRILEVEVGASELHEQAIDILTELAFDDSFRKLAFDESTSMTEMLSNMLRRIFLEESNATVAKEDEEKDMRVRRKAGEALARLLIRVTSARDNTDAVTSVTNVNAGDLLPKQDVINLLSKVVDKILSTKVEKDADVVTLAGSSNSCHVEMVVESQPPNGADTSESSTQPEEGKMLAALLNLAVAICTEHVISGDEFTRAVPDKAALVMKLKEIVRMDKGATSDGWRIQKFVCQLVIAMVQLKPSCIREFNERNFKETLSKALETMSDVDNCMMFAGDDREVLFRSLASLVKEAHKLLAQELGGIPV</sequence>
<feature type="transmembrane region" description="Helical" evidence="1">
    <location>
        <begin position="25"/>
        <end position="51"/>
    </location>
</feature>
<dbReference type="STRING" id="4565.A0A3B6J0M2"/>
<gene>
    <name evidence="2" type="primary">LOC123094035</name>
</gene>
<evidence type="ECO:0000256" key="1">
    <source>
        <dbReference type="SAM" id="Phobius"/>
    </source>
</evidence>
<dbReference type="PANTHER" id="PTHR33115">
    <property type="entry name" value="ARM REPEAT SUPERFAMILY PROTEIN"/>
    <property type="match status" value="1"/>
</dbReference>
<reference evidence="2" key="2">
    <citation type="submission" date="2018-10" db="UniProtKB">
        <authorList>
            <consortium name="EnsemblPlants"/>
        </authorList>
    </citation>
    <scope>IDENTIFICATION</scope>
</reference>
<keyword evidence="3" id="KW-1185">Reference proteome</keyword>
<proteinExistence type="predicted"/>